<evidence type="ECO:0000313" key="1">
    <source>
        <dbReference type="EMBL" id="ACB94552.1"/>
    </source>
</evidence>
<proteinExistence type="predicted"/>
<gene>
    <name evidence="1" type="ordered locus">Bind_0903</name>
</gene>
<reference evidence="1 2" key="2">
    <citation type="journal article" date="2010" name="J. Bacteriol.">
        <title>Complete genome sequence of Beijerinckia indica subsp. indica.</title>
        <authorList>
            <person name="Tamas I."/>
            <person name="Dedysh S.N."/>
            <person name="Liesack W."/>
            <person name="Stott M.B."/>
            <person name="Alam M."/>
            <person name="Murrell J.C."/>
            <person name="Dunfield P.F."/>
        </authorList>
    </citation>
    <scope>NUCLEOTIDE SEQUENCE [LARGE SCALE GENOMIC DNA]</scope>
    <source>
        <strain evidence="2">ATCC 9039 / DSM 1715 / NCIMB 8712</strain>
    </source>
</reference>
<dbReference type="HOGENOM" id="CLU_3132758_0_0_5"/>
<dbReference type="RefSeq" id="WP_012383909.1">
    <property type="nucleotide sequence ID" value="NC_010581.1"/>
</dbReference>
<accession>B2IHN1</accession>
<dbReference type="STRING" id="395963.Bind_0903"/>
<name>B2IHN1_BEII9</name>
<keyword evidence="2" id="KW-1185">Reference proteome</keyword>
<dbReference type="Proteomes" id="UP000001695">
    <property type="component" value="Chromosome"/>
</dbReference>
<organism evidence="1 2">
    <name type="scientific">Beijerinckia indica subsp. indica (strain ATCC 9039 / DSM 1715 / NCIMB 8712)</name>
    <dbReference type="NCBI Taxonomy" id="395963"/>
    <lineage>
        <taxon>Bacteria</taxon>
        <taxon>Pseudomonadati</taxon>
        <taxon>Pseudomonadota</taxon>
        <taxon>Alphaproteobacteria</taxon>
        <taxon>Hyphomicrobiales</taxon>
        <taxon>Beijerinckiaceae</taxon>
        <taxon>Beijerinckia</taxon>
    </lineage>
</organism>
<dbReference type="AlphaFoldDB" id="B2IHN1"/>
<dbReference type="EMBL" id="CP001016">
    <property type="protein sequence ID" value="ACB94552.1"/>
    <property type="molecule type" value="Genomic_DNA"/>
</dbReference>
<dbReference type="KEGG" id="bid:Bind_0903"/>
<sequence>MSYPSRSAGNRIRLCQSGLAAAKTRAFLDFVMEAFRHKWLAKRSAGSLG</sequence>
<evidence type="ECO:0000313" key="2">
    <source>
        <dbReference type="Proteomes" id="UP000001695"/>
    </source>
</evidence>
<protein>
    <submittedName>
        <fullName evidence="1">Uncharacterized protein</fullName>
    </submittedName>
</protein>
<reference evidence="2" key="1">
    <citation type="submission" date="2008-03" db="EMBL/GenBank/DDBJ databases">
        <title>Complete sequence of chromosome of Beijerinckia indica subsp. indica ATCC 9039.</title>
        <authorList>
            <consortium name="US DOE Joint Genome Institute"/>
            <person name="Copeland A."/>
            <person name="Lucas S."/>
            <person name="Lapidus A."/>
            <person name="Glavina del Rio T."/>
            <person name="Dalin E."/>
            <person name="Tice H."/>
            <person name="Bruce D."/>
            <person name="Goodwin L."/>
            <person name="Pitluck S."/>
            <person name="LaButti K."/>
            <person name="Schmutz J."/>
            <person name="Larimer F."/>
            <person name="Land M."/>
            <person name="Hauser L."/>
            <person name="Kyrpides N."/>
            <person name="Mikhailova N."/>
            <person name="Dunfield P.F."/>
            <person name="Dedysh S.N."/>
            <person name="Liesack W."/>
            <person name="Saw J.H."/>
            <person name="Alam M."/>
            <person name="Chen Y."/>
            <person name="Murrell J.C."/>
            <person name="Richardson P."/>
        </authorList>
    </citation>
    <scope>NUCLEOTIDE SEQUENCE [LARGE SCALE GENOMIC DNA]</scope>
    <source>
        <strain evidence="2">ATCC 9039 / DSM 1715 / NCIMB 8712</strain>
    </source>
</reference>